<gene>
    <name evidence="2" type="ORF">llap_15378</name>
</gene>
<accession>A0A2I0TKJ4</accession>
<dbReference type="GO" id="GO:0061630">
    <property type="term" value="F:ubiquitin protein ligase activity"/>
    <property type="evidence" value="ECO:0007669"/>
    <property type="project" value="TreeGrafter"/>
</dbReference>
<dbReference type="GO" id="GO:0005634">
    <property type="term" value="C:nucleus"/>
    <property type="evidence" value="ECO:0007669"/>
    <property type="project" value="TreeGrafter"/>
</dbReference>
<reference evidence="3" key="1">
    <citation type="submission" date="2017-11" db="EMBL/GenBank/DDBJ databases">
        <authorList>
            <person name="Lima N.C."/>
            <person name="Parody-Merino A.M."/>
            <person name="Battley P.F."/>
            <person name="Fidler A.E."/>
            <person name="Prosdocimi F."/>
        </authorList>
    </citation>
    <scope>NUCLEOTIDE SEQUENCE [LARGE SCALE GENOMIC DNA]</scope>
</reference>
<protein>
    <recommendedName>
        <fullName evidence="4">E3 ubiquitin-protein ligase mycbp2</fullName>
    </recommendedName>
</protein>
<dbReference type="EMBL" id="KZ509231">
    <property type="protein sequence ID" value="PKU34318.1"/>
    <property type="molecule type" value="Genomic_DNA"/>
</dbReference>
<evidence type="ECO:0000313" key="2">
    <source>
        <dbReference type="EMBL" id="PKU34318.1"/>
    </source>
</evidence>
<sequence length="297" mass="32712">MAMINVLGKFGCGKTENLESTITIPDIRLHSNPSAFNVYCNVRHCVLEWQKKEASVSLASKNSVQSGDSDSDEEEESKEPPIKLPKASSWILFKVCRIIEVGLCEVFELIKETRFSHPSLCLRSLQALLNVLQGQQPEGLQSEPPEVLESLFQLLLEITVRSTGMNDSTGQSLTALSCACLFSLVAAWGETGRTLQAISAILTNNGSHACQTIQVPTILNSLQRSVQAVLVGKIQIQDWFSNGIKKAALMHKWPLKEISVDEDDQCLLQSDGFFLYLLCKDGLYKIGSGYSGTVRVM</sequence>
<dbReference type="GO" id="GO:0005886">
    <property type="term" value="C:plasma membrane"/>
    <property type="evidence" value="ECO:0007669"/>
    <property type="project" value="TreeGrafter"/>
</dbReference>
<proteinExistence type="predicted"/>
<dbReference type="Proteomes" id="UP000233556">
    <property type="component" value="Unassembled WGS sequence"/>
</dbReference>
<dbReference type="PANTHER" id="PTHR45943">
    <property type="entry name" value="E3 UBIQUITIN-PROTEIN LIGASE MYCBP2"/>
    <property type="match status" value="1"/>
</dbReference>
<keyword evidence="3" id="KW-1185">Reference proteome</keyword>
<reference evidence="3" key="2">
    <citation type="submission" date="2017-12" db="EMBL/GenBank/DDBJ databases">
        <title>Genome sequence of the Bar-tailed Godwit (Limosa lapponica baueri).</title>
        <authorList>
            <person name="Lima N.C.B."/>
            <person name="Parody-Merino A.M."/>
            <person name="Battley P.F."/>
            <person name="Fidler A.E."/>
            <person name="Prosdocimi F."/>
        </authorList>
    </citation>
    <scope>NUCLEOTIDE SEQUENCE [LARGE SCALE GENOMIC DNA]</scope>
</reference>
<evidence type="ECO:0000313" key="3">
    <source>
        <dbReference type="Proteomes" id="UP000233556"/>
    </source>
</evidence>
<evidence type="ECO:0000256" key="1">
    <source>
        <dbReference type="SAM" id="MobiDB-lite"/>
    </source>
</evidence>
<name>A0A2I0TKJ4_LIMLA</name>
<dbReference type="AlphaFoldDB" id="A0A2I0TKJ4"/>
<organism evidence="2 3">
    <name type="scientific">Limosa lapponica baueri</name>
    <dbReference type="NCBI Taxonomy" id="1758121"/>
    <lineage>
        <taxon>Eukaryota</taxon>
        <taxon>Metazoa</taxon>
        <taxon>Chordata</taxon>
        <taxon>Craniata</taxon>
        <taxon>Vertebrata</taxon>
        <taxon>Euteleostomi</taxon>
        <taxon>Archelosauria</taxon>
        <taxon>Archosauria</taxon>
        <taxon>Dinosauria</taxon>
        <taxon>Saurischia</taxon>
        <taxon>Theropoda</taxon>
        <taxon>Coelurosauria</taxon>
        <taxon>Aves</taxon>
        <taxon>Neognathae</taxon>
        <taxon>Neoaves</taxon>
        <taxon>Charadriiformes</taxon>
        <taxon>Scolopacidae</taxon>
        <taxon>Limosa</taxon>
    </lineage>
</organism>
<feature type="region of interest" description="Disordered" evidence="1">
    <location>
        <begin position="60"/>
        <end position="81"/>
    </location>
</feature>
<evidence type="ECO:0008006" key="4">
    <source>
        <dbReference type="Google" id="ProtNLM"/>
    </source>
</evidence>
<dbReference type="PANTHER" id="PTHR45943:SF1">
    <property type="entry name" value="E3 UBIQUITIN-PROTEIN LIGASE MYCBP2"/>
    <property type="match status" value="1"/>
</dbReference>
<dbReference type="GO" id="GO:0007411">
    <property type="term" value="P:axon guidance"/>
    <property type="evidence" value="ECO:0007669"/>
    <property type="project" value="TreeGrafter"/>
</dbReference>
<dbReference type="OrthoDB" id="6050183at2759"/>
<dbReference type="GO" id="GO:0008582">
    <property type="term" value="P:regulation of synaptic assembly at neuromuscular junction"/>
    <property type="evidence" value="ECO:0007669"/>
    <property type="project" value="TreeGrafter"/>
</dbReference>